<comment type="caution">
    <text evidence="3">The sequence shown here is derived from an EMBL/GenBank/DDBJ whole genome shotgun (WGS) entry which is preliminary data.</text>
</comment>
<evidence type="ECO:0000259" key="2">
    <source>
        <dbReference type="Pfam" id="PF14751"/>
    </source>
</evidence>
<gene>
    <name evidence="3" type="ORF">H9661_18960</name>
</gene>
<keyword evidence="1" id="KW-0472">Membrane</keyword>
<sequence length="328" mass="38706">MFEGLNLQIIKESWFPISLILILVILIIFEFEICELMANVIARVKEKFRKLFMKKGTSSEIFNKVIELAGYSYDSKQDIFYYNMDVWQRSMGYCKLYDESTTPLGMVIDCEPIPFEYRGENWLIEFWKGQYGVATGCEIGVYKMKNHDIDVPGVYKGPFYECVSDEDRLQMSVVLIKDGKKVFNRSEKHWWLTGFKLGMFSEPSELKMHIKINLKDREMCYKFVNGLKKAGYTNSEIIVKKKNTVILKFDRPHTAQPVSRTQEIERREQRKNQWLCNEYNELTGSYNSMEEKMKAVSEEFPEMFNDIINIGNIKGIFKIYDKIRSYID</sequence>
<feature type="domain" description="DUF4474" evidence="2">
    <location>
        <begin position="63"/>
        <end position="304"/>
    </location>
</feature>
<proteinExistence type="predicted"/>
<reference evidence="3 4" key="1">
    <citation type="submission" date="2020-08" db="EMBL/GenBank/DDBJ databases">
        <title>A Genomic Blueprint of the Chicken Gut Microbiome.</title>
        <authorList>
            <person name="Gilroy R."/>
            <person name="Ravi A."/>
            <person name="Getino M."/>
            <person name="Pursley I."/>
            <person name="Horton D.L."/>
            <person name="Alikhan N.-F."/>
            <person name="Baker D."/>
            <person name="Gharbi K."/>
            <person name="Hall N."/>
            <person name="Watson M."/>
            <person name="Adriaenssens E.M."/>
            <person name="Foster-Nyarko E."/>
            <person name="Jarju S."/>
            <person name="Secka A."/>
            <person name="Antonio M."/>
            <person name="Oren A."/>
            <person name="Chaudhuri R."/>
            <person name="La Ragione R.M."/>
            <person name="Hildebrand F."/>
            <person name="Pallen M.J."/>
        </authorList>
    </citation>
    <scope>NUCLEOTIDE SEQUENCE [LARGE SCALE GENOMIC DNA]</scope>
    <source>
        <strain evidence="3 4">Sa3CVN1</strain>
    </source>
</reference>
<accession>A0ABR8PZ35</accession>
<dbReference type="EMBL" id="JACSRA010000050">
    <property type="protein sequence ID" value="MBD7913436.1"/>
    <property type="molecule type" value="Genomic_DNA"/>
</dbReference>
<dbReference type="Pfam" id="PF14751">
    <property type="entry name" value="DUF4474"/>
    <property type="match status" value="1"/>
</dbReference>
<feature type="transmembrane region" description="Helical" evidence="1">
    <location>
        <begin position="20"/>
        <end position="42"/>
    </location>
</feature>
<organism evidence="3 4">
    <name type="scientific">Clostridium cibarium</name>
    <dbReference type="NCBI Taxonomy" id="2762247"/>
    <lineage>
        <taxon>Bacteria</taxon>
        <taxon>Bacillati</taxon>
        <taxon>Bacillota</taxon>
        <taxon>Clostridia</taxon>
        <taxon>Eubacteriales</taxon>
        <taxon>Clostridiaceae</taxon>
        <taxon>Clostridium</taxon>
    </lineage>
</organism>
<evidence type="ECO:0000313" key="4">
    <source>
        <dbReference type="Proteomes" id="UP000627781"/>
    </source>
</evidence>
<dbReference type="Proteomes" id="UP000627781">
    <property type="component" value="Unassembled WGS sequence"/>
</dbReference>
<dbReference type="InterPro" id="IPR029322">
    <property type="entry name" value="DUF4474"/>
</dbReference>
<keyword evidence="1" id="KW-0812">Transmembrane</keyword>
<name>A0ABR8PZ35_9CLOT</name>
<keyword evidence="1" id="KW-1133">Transmembrane helix</keyword>
<dbReference type="RefSeq" id="WP_185966880.1">
    <property type="nucleotide sequence ID" value="NZ_JACSRA010000050.1"/>
</dbReference>
<keyword evidence="4" id="KW-1185">Reference proteome</keyword>
<protein>
    <submittedName>
        <fullName evidence="3">DUF4474 domain-containing protein</fullName>
    </submittedName>
</protein>
<evidence type="ECO:0000256" key="1">
    <source>
        <dbReference type="SAM" id="Phobius"/>
    </source>
</evidence>
<evidence type="ECO:0000313" key="3">
    <source>
        <dbReference type="EMBL" id="MBD7913436.1"/>
    </source>
</evidence>